<dbReference type="GO" id="GO:0042262">
    <property type="term" value="P:DNA protection"/>
    <property type="evidence" value="ECO:0007669"/>
    <property type="project" value="TreeGrafter"/>
</dbReference>
<name>A0A9P6B8D4_9AGAM</name>
<protein>
    <recommendedName>
        <fullName evidence="6">Nudix hydrolase domain-containing protein</fullName>
    </recommendedName>
</protein>
<organism evidence="7 8">
    <name type="scientific">Hydnum rufescens UP504</name>
    <dbReference type="NCBI Taxonomy" id="1448309"/>
    <lineage>
        <taxon>Eukaryota</taxon>
        <taxon>Fungi</taxon>
        <taxon>Dikarya</taxon>
        <taxon>Basidiomycota</taxon>
        <taxon>Agaricomycotina</taxon>
        <taxon>Agaricomycetes</taxon>
        <taxon>Cantharellales</taxon>
        <taxon>Hydnaceae</taxon>
        <taxon>Hydnum</taxon>
    </lineage>
</organism>
<dbReference type="OrthoDB" id="447842at2759"/>
<comment type="cofactor">
    <cofactor evidence="1">
        <name>Mg(2+)</name>
        <dbReference type="ChEBI" id="CHEBI:18420"/>
    </cofactor>
</comment>
<dbReference type="SUPFAM" id="SSF55811">
    <property type="entry name" value="Nudix"/>
    <property type="match status" value="1"/>
</dbReference>
<evidence type="ECO:0000313" key="7">
    <source>
        <dbReference type="EMBL" id="KAF9519147.1"/>
    </source>
</evidence>
<keyword evidence="8" id="KW-1185">Reference proteome</keyword>
<gene>
    <name evidence="7" type="ORF">BS47DRAFT_1288729</name>
</gene>
<dbReference type="PANTHER" id="PTHR43758:SF2">
    <property type="entry name" value="OXIDIZED PURINE NUCLEOSIDE TRIPHOSPHATE HYDROLASE"/>
    <property type="match status" value="1"/>
</dbReference>
<dbReference type="PROSITE" id="PS51462">
    <property type="entry name" value="NUDIX"/>
    <property type="match status" value="1"/>
</dbReference>
<dbReference type="InterPro" id="IPR000086">
    <property type="entry name" value="NUDIX_hydrolase_dom"/>
</dbReference>
<sequence length="236" mass="26250">MTSPLLPPPGLPDTRVTRLIVDGGNHAIEWDTLEVVKRYTNAFVINEHSSEILLGFKKRGFGVNKYNGFGGKVEPNETAMEAARRELKEEAGIDAPLEHCGTLLFKSVGFAYAHHIDIYRAAKLVRRNYRVSDTLNTSIPSYFVARLTRARIDPTKCAPSGSRPRSIPNCTVPTPVNGIPYDDMWQDDRMWLPLLLANTKFVGRVDFGASPSGDPTAADGPMVKWWFAEVSTLNEM</sequence>
<dbReference type="PANTHER" id="PTHR43758">
    <property type="entry name" value="7,8-DIHYDRO-8-OXOGUANINE TRIPHOSPHATASE"/>
    <property type="match status" value="1"/>
</dbReference>
<comment type="caution">
    <text evidence="7">The sequence shown here is derived from an EMBL/GenBank/DDBJ whole genome shotgun (WGS) entry which is preliminary data.</text>
</comment>
<evidence type="ECO:0000256" key="4">
    <source>
        <dbReference type="ARBA" id="ARBA00022801"/>
    </source>
</evidence>
<dbReference type="Proteomes" id="UP000886523">
    <property type="component" value="Unassembled WGS sequence"/>
</dbReference>
<reference evidence="7" key="1">
    <citation type="journal article" date="2020" name="Nat. Commun.">
        <title>Large-scale genome sequencing of mycorrhizal fungi provides insights into the early evolution of symbiotic traits.</title>
        <authorList>
            <person name="Miyauchi S."/>
            <person name="Kiss E."/>
            <person name="Kuo A."/>
            <person name="Drula E."/>
            <person name="Kohler A."/>
            <person name="Sanchez-Garcia M."/>
            <person name="Morin E."/>
            <person name="Andreopoulos B."/>
            <person name="Barry K.W."/>
            <person name="Bonito G."/>
            <person name="Buee M."/>
            <person name="Carver A."/>
            <person name="Chen C."/>
            <person name="Cichocki N."/>
            <person name="Clum A."/>
            <person name="Culley D."/>
            <person name="Crous P.W."/>
            <person name="Fauchery L."/>
            <person name="Girlanda M."/>
            <person name="Hayes R.D."/>
            <person name="Keri Z."/>
            <person name="LaButti K."/>
            <person name="Lipzen A."/>
            <person name="Lombard V."/>
            <person name="Magnuson J."/>
            <person name="Maillard F."/>
            <person name="Murat C."/>
            <person name="Nolan M."/>
            <person name="Ohm R.A."/>
            <person name="Pangilinan J."/>
            <person name="Pereira M.F."/>
            <person name="Perotto S."/>
            <person name="Peter M."/>
            <person name="Pfister S."/>
            <person name="Riley R."/>
            <person name="Sitrit Y."/>
            <person name="Stielow J.B."/>
            <person name="Szollosi G."/>
            <person name="Zifcakova L."/>
            <person name="Stursova M."/>
            <person name="Spatafora J.W."/>
            <person name="Tedersoo L."/>
            <person name="Vaario L.M."/>
            <person name="Yamada A."/>
            <person name="Yan M."/>
            <person name="Wang P."/>
            <person name="Xu J."/>
            <person name="Bruns T."/>
            <person name="Baldrian P."/>
            <person name="Vilgalys R."/>
            <person name="Dunand C."/>
            <person name="Henrissat B."/>
            <person name="Grigoriev I.V."/>
            <person name="Hibbett D."/>
            <person name="Nagy L.G."/>
            <person name="Martin F.M."/>
        </authorList>
    </citation>
    <scope>NUCLEOTIDE SEQUENCE</scope>
    <source>
        <strain evidence="7">UP504</strain>
    </source>
</reference>
<evidence type="ECO:0000259" key="6">
    <source>
        <dbReference type="PROSITE" id="PS51462"/>
    </source>
</evidence>
<dbReference type="Pfam" id="PF00293">
    <property type="entry name" value="NUDIX"/>
    <property type="match status" value="1"/>
</dbReference>
<dbReference type="AlphaFoldDB" id="A0A9P6B8D4"/>
<dbReference type="GO" id="GO:0008413">
    <property type="term" value="F:8-oxo-7,8-dihydroguanosine triphosphate pyrophosphatase activity"/>
    <property type="evidence" value="ECO:0007669"/>
    <property type="project" value="TreeGrafter"/>
</dbReference>
<evidence type="ECO:0000256" key="1">
    <source>
        <dbReference type="ARBA" id="ARBA00001946"/>
    </source>
</evidence>
<proteinExistence type="inferred from homology"/>
<keyword evidence="4" id="KW-0378">Hydrolase</keyword>
<comment type="similarity">
    <text evidence="2">Belongs to the Nudix hydrolase family.</text>
</comment>
<dbReference type="PROSITE" id="PS00893">
    <property type="entry name" value="NUDIX_BOX"/>
    <property type="match status" value="1"/>
</dbReference>
<dbReference type="InterPro" id="IPR020084">
    <property type="entry name" value="NUDIX_hydrolase_CS"/>
</dbReference>
<dbReference type="Gene3D" id="3.90.79.10">
    <property type="entry name" value="Nucleoside Triphosphate Pyrophosphohydrolase"/>
    <property type="match status" value="1"/>
</dbReference>
<evidence type="ECO:0000256" key="2">
    <source>
        <dbReference type="ARBA" id="ARBA00005582"/>
    </source>
</evidence>
<accession>A0A9P6B8D4</accession>
<keyword evidence="3" id="KW-0479">Metal-binding</keyword>
<dbReference type="InterPro" id="IPR015797">
    <property type="entry name" value="NUDIX_hydrolase-like_dom_sf"/>
</dbReference>
<dbReference type="GO" id="GO:0046872">
    <property type="term" value="F:metal ion binding"/>
    <property type="evidence" value="ECO:0007669"/>
    <property type="project" value="UniProtKB-KW"/>
</dbReference>
<evidence type="ECO:0000256" key="5">
    <source>
        <dbReference type="ARBA" id="ARBA00022842"/>
    </source>
</evidence>
<dbReference type="EMBL" id="MU128919">
    <property type="protein sequence ID" value="KAF9519147.1"/>
    <property type="molecule type" value="Genomic_DNA"/>
</dbReference>
<keyword evidence="5" id="KW-0460">Magnesium</keyword>
<evidence type="ECO:0000313" key="8">
    <source>
        <dbReference type="Proteomes" id="UP000886523"/>
    </source>
</evidence>
<evidence type="ECO:0000256" key="3">
    <source>
        <dbReference type="ARBA" id="ARBA00022723"/>
    </source>
</evidence>
<dbReference type="GO" id="GO:0005737">
    <property type="term" value="C:cytoplasm"/>
    <property type="evidence" value="ECO:0007669"/>
    <property type="project" value="TreeGrafter"/>
</dbReference>
<dbReference type="CDD" id="cd03427">
    <property type="entry name" value="NUDIX_MTH1_Nudt1"/>
    <property type="match status" value="1"/>
</dbReference>
<feature type="domain" description="Nudix hydrolase" evidence="6">
    <location>
        <begin position="35"/>
        <end position="228"/>
    </location>
</feature>